<dbReference type="Proteomes" id="UP000245202">
    <property type="component" value="Unassembled WGS sequence"/>
</dbReference>
<dbReference type="PANTHER" id="PTHR43280">
    <property type="entry name" value="ARAC-FAMILY TRANSCRIPTIONAL REGULATOR"/>
    <property type="match status" value="1"/>
</dbReference>
<dbReference type="InterPro" id="IPR003313">
    <property type="entry name" value="AraC-bd"/>
</dbReference>
<keyword evidence="6" id="KW-1185">Reference proteome</keyword>
<dbReference type="SUPFAM" id="SSF46689">
    <property type="entry name" value="Homeodomain-like"/>
    <property type="match status" value="2"/>
</dbReference>
<protein>
    <submittedName>
        <fullName evidence="5">AraC family transcriptional regulator</fullName>
    </submittedName>
</protein>
<dbReference type="InterPro" id="IPR009057">
    <property type="entry name" value="Homeodomain-like_sf"/>
</dbReference>
<dbReference type="Gene3D" id="2.60.120.10">
    <property type="entry name" value="Jelly Rolls"/>
    <property type="match status" value="1"/>
</dbReference>
<evidence type="ECO:0000256" key="2">
    <source>
        <dbReference type="ARBA" id="ARBA00023125"/>
    </source>
</evidence>
<dbReference type="InterPro" id="IPR018060">
    <property type="entry name" value="HTH_AraC"/>
</dbReference>
<dbReference type="PROSITE" id="PS01124">
    <property type="entry name" value="HTH_ARAC_FAMILY_2"/>
    <property type="match status" value="1"/>
</dbReference>
<dbReference type="PANTHER" id="PTHR43280:SF28">
    <property type="entry name" value="HTH-TYPE TRANSCRIPTIONAL ACTIVATOR RHAS"/>
    <property type="match status" value="1"/>
</dbReference>
<evidence type="ECO:0000256" key="3">
    <source>
        <dbReference type="ARBA" id="ARBA00023163"/>
    </source>
</evidence>
<evidence type="ECO:0000313" key="5">
    <source>
        <dbReference type="EMBL" id="GBG08651.1"/>
    </source>
</evidence>
<organism evidence="5 6">
    <name type="scientific">Paenibacillus agaridevorans</name>
    <dbReference type="NCBI Taxonomy" id="171404"/>
    <lineage>
        <taxon>Bacteria</taxon>
        <taxon>Bacillati</taxon>
        <taxon>Bacillota</taxon>
        <taxon>Bacilli</taxon>
        <taxon>Bacillales</taxon>
        <taxon>Paenibacillaceae</taxon>
        <taxon>Paenibacillus</taxon>
    </lineage>
</organism>
<accession>A0A2R5EZ36</accession>
<dbReference type="GO" id="GO:0043565">
    <property type="term" value="F:sequence-specific DNA binding"/>
    <property type="evidence" value="ECO:0007669"/>
    <property type="project" value="InterPro"/>
</dbReference>
<dbReference type="PRINTS" id="PR00032">
    <property type="entry name" value="HTHARAC"/>
</dbReference>
<dbReference type="SUPFAM" id="SSF51215">
    <property type="entry name" value="Regulatory protein AraC"/>
    <property type="match status" value="1"/>
</dbReference>
<name>A0A2R5EZ36_9BACL</name>
<feature type="domain" description="HTH araC/xylS-type" evidence="4">
    <location>
        <begin position="188"/>
        <end position="286"/>
    </location>
</feature>
<dbReference type="EMBL" id="BDQX01000171">
    <property type="protein sequence ID" value="GBG08651.1"/>
    <property type="molecule type" value="Genomic_DNA"/>
</dbReference>
<gene>
    <name evidence="5" type="ORF">PAT3040_03240</name>
</gene>
<comment type="caution">
    <text evidence="5">The sequence shown here is derived from an EMBL/GenBank/DDBJ whole genome shotgun (WGS) entry which is preliminary data.</text>
</comment>
<keyword evidence="3" id="KW-0804">Transcription</keyword>
<dbReference type="InterPro" id="IPR014710">
    <property type="entry name" value="RmlC-like_jellyroll"/>
</dbReference>
<dbReference type="InterPro" id="IPR037923">
    <property type="entry name" value="HTH-like"/>
</dbReference>
<evidence type="ECO:0000313" key="6">
    <source>
        <dbReference type="Proteomes" id="UP000245202"/>
    </source>
</evidence>
<dbReference type="SMART" id="SM00342">
    <property type="entry name" value="HTH_ARAC"/>
    <property type="match status" value="1"/>
</dbReference>
<keyword evidence="1" id="KW-0805">Transcription regulation</keyword>
<dbReference type="Gene3D" id="1.10.10.60">
    <property type="entry name" value="Homeodomain-like"/>
    <property type="match status" value="2"/>
</dbReference>
<dbReference type="InterPro" id="IPR020449">
    <property type="entry name" value="Tscrpt_reg_AraC-type_HTH"/>
</dbReference>
<dbReference type="RefSeq" id="WP_087566431.1">
    <property type="nucleotide sequence ID" value="NZ_BDQX01000171.1"/>
</dbReference>
<keyword evidence="2" id="KW-0238">DNA-binding</keyword>
<proteinExistence type="predicted"/>
<evidence type="ECO:0000256" key="1">
    <source>
        <dbReference type="ARBA" id="ARBA00023015"/>
    </source>
</evidence>
<dbReference type="Pfam" id="PF12833">
    <property type="entry name" value="HTH_18"/>
    <property type="match status" value="1"/>
</dbReference>
<evidence type="ECO:0000259" key="4">
    <source>
        <dbReference type="PROSITE" id="PS01124"/>
    </source>
</evidence>
<reference evidence="5 6" key="1">
    <citation type="submission" date="2017-08" db="EMBL/GenBank/DDBJ databases">
        <title>Substantial Increase in Enzyme Production by Combined Drug-Resistance Mutations in Paenibacillus agaridevorans.</title>
        <authorList>
            <person name="Tanaka Y."/>
            <person name="Funane K."/>
            <person name="Hosaka T."/>
            <person name="Shiwa Y."/>
            <person name="Fujita N."/>
            <person name="Miyazaki T."/>
            <person name="Yoshikawa H."/>
            <person name="Murakami K."/>
            <person name="Kasahara K."/>
            <person name="Inaoka T."/>
            <person name="Hiraga Y."/>
            <person name="Ochi K."/>
        </authorList>
    </citation>
    <scope>NUCLEOTIDE SEQUENCE [LARGE SCALE GENOMIC DNA]</scope>
    <source>
        <strain evidence="5 6">T-3040</strain>
    </source>
</reference>
<dbReference type="Pfam" id="PF02311">
    <property type="entry name" value="AraC_binding"/>
    <property type="match status" value="1"/>
</dbReference>
<sequence>MKKTTETLRGNYFFKQDELIYVNRNDENFVGPFHDHDFLEIAYIVEGEGFHHIGESVQKVRKGELFYLPIGISHVFRPKSTSGQKLVVINCLFSPNLLPKLIAFASEKPTVDFLWRMRDGLLSNYSVRDRNDRFERLFQSMFEQYSTRAPGCEDMLHALLFQLMVELHRSMRESENTDQSLPKEAAFQDLLHYLRNNCEQELTLSHLAHLSGFSERHLQRLFHQHTGQSWFKYWQSVRVRRSSELLLRTSDKIQHIAEAVGYKDIHSFNAVFKRLTGLTPSQYRKRE</sequence>
<dbReference type="AlphaFoldDB" id="A0A2R5EZ36"/>
<dbReference type="GO" id="GO:0003700">
    <property type="term" value="F:DNA-binding transcription factor activity"/>
    <property type="evidence" value="ECO:0007669"/>
    <property type="project" value="InterPro"/>
</dbReference>